<dbReference type="CDD" id="cd06588">
    <property type="entry name" value="PhnB_like"/>
    <property type="match status" value="1"/>
</dbReference>
<dbReference type="GO" id="GO:0032259">
    <property type="term" value="P:methylation"/>
    <property type="evidence" value="ECO:0007669"/>
    <property type="project" value="UniProtKB-KW"/>
</dbReference>
<keyword evidence="3" id="KW-1185">Reference proteome</keyword>
<dbReference type="AlphaFoldDB" id="D3Q5X1"/>
<dbReference type="eggNOG" id="COG3865">
    <property type="taxonomic scope" value="Bacteria"/>
</dbReference>
<dbReference type="Pfam" id="PF06983">
    <property type="entry name" value="3-dmu-9_3-mt"/>
    <property type="match status" value="1"/>
</dbReference>
<dbReference type="PANTHER" id="PTHR33990">
    <property type="entry name" value="PROTEIN YJDN-RELATED"/>
    <property type="match status" value="1"/>
</dbReference>
<accession>D3Q5X1</accession>
<protein>
    <submittedName>
        <fullName evidence="2">3-demethylubiquinone-9 3-methyltransferase</fullName>
    </submittedName>
</protein>
<proteinExistence type="predicted"/>
<dbReference type="InterPro" id="IPR028973">
    <property type="entry name" value="PhnB-like"/>
</dbReference>
<keyword evidence="2" id="KW-0489">Methyltransferase</keyword>
<dbReference type="SUPFAM" id="SSF54593">
    <property type="entry name" value="Glyoxalase/Bleomycin resistance protein/Dihydroxybiphenyl dioxygenase"/>
    <property type="match status" value="1"/>
</dbReference>
<organism evidence="2 3">
    <name type="scientific">Stackebrandtia nassauensis (strain DSM 44728 / CIP 108903 / NRRL B-16338 / NBRC 102104 / LLR-40K-21)</name>
    <dbReference type="NCBI Taxonomy" id="446470"/>
    <lineage>
        <taxon>Bacteria</taxon>
        <taxon>Bacillati</taxon>
        <taxon>Actinomycetota</taxon>
        <taxon>Actinomycetes</taxon>
        <taxon>Glycomycetales</taxon>
        <taxon>Glycomycetaceae</taxon>
        <taxon>Stackebrandtia</taxon>
    </lineage>
</organism>
<dbReference type="GO" id="GO:0008168">
    <property type="term" value="F:methyltransferase activity"/>
    <property type="evidence" value="ECO:0007669"/>
    <property type="project" value="UniProtKB-KW"/>
</dbReference>
<dbReference type="RefSeq" id="WP_013015841.1">
    <property type="nucleotide sequence ID" value="NC_013947.1"/>
</dbReference>
<dbReference type="Gene3D" id="3.10.180.10">
    <property type="entry name" value="2,3-Dihydroxybiphenyl 1,2-Dioxygenase, domain 1"/>
    <property type="match status" value="1"/>
</dbReference>
<evidence type="ECO:0000259" key="1">
    <source>
        <dbReference type="Pfam" id="PF06983"/>
    </source>
</evidence>
<dbReference type="Proteomes" id="UP000000844">
    <property type="component" value="Chromosome"/>
</dbReference>
<sequence>MSKISTSLWFDTQAEEAVNFYTSLIPNSKIKTVTRYGDENPDRSGQVMTIDFELDGQQYNALNGGPEFTFNEAASILVDCESQEEIDRLWAALSEGGEEGPCGWLKDKYGLSWQINSTLLMDYIVNGEPEAKLRAVQAMYKMSKLDNAVLKAAYEGE</sequence>
<dbReference type="HOGENOM" id="CLU_046006_22_1_11"/>
<dbReference type="InterPro" id="IPR029068">
    <property type="entry name" value="Glyas_Bleomycin-R_OHBP_Dase"/>
</dbReference>
<keyword evidence="2" id="KW-0808">Transferase</keyword>
<feature type="domain" description="PhnB-like" evidence="1">
    <location>
        <begin position="3"/>
        <end position="115"/>
    </location>
</feature>
<dbReference type="KEGG" id="sna:Snas_0556"/>
<dbReference type="InterPro" id="IPR009725">
    <property type="entry name" value="3_dmu_93_MTrfase"/>
</dbReference>
<evidence type="ECO:0000313" key="3">
    <source>
        <dbReference type="Proteomes" id="UP000000844"/>
    </source>
</evidence>
<name>D3Q5X1_STANL</name>
<evidence type="ECO:0000313" key="2">
    <source>
        <dbReference type="EMBL" id="ADD40270.1"/>
    </source>
</evidence>
<dbReference type="OrthoDB" id="9806473at2"/>
<reference evidence="2 3" key="1">
    <citation type="journal article" date="2009" name="Stand. Genomic Sci.">
        <title>Complete genome sequence of Stackebrandtia nassauensis type strain (LLR-40K-21).</title>
        <authorList>
            <person name="Munk C."/>
            <person name="Lapidus A."/>
            <person name="Copeland A."/>
            <person name="Jando M."/>
            <person name="Mayilraj S."/>
            <person name="Glavina Del Rio T."/>
            <person name="Nolan M."/>
            <person name="Chen F."/>
            <person name="Lucas S."/>
            <person name="Tice H."/>
            <person name="Cheng J.F."/>
            <person name="Han C."/>
            <person name="Detter J.C."/>
            <person name="Bruce D."/>
            <person name="Goodwin L."/>
            <person name="Chain P."/>
            <person name="Pitluck S."/>
            <person name="Goker M."/>
            <person name="Ovchinikova G."/>
            <person name="Pati A."/>
            <person name="Ivanova N."/>
            <person name="Mavromatis K."/>
            <person name="Chen A."/>
            <person name="Palaniappan K."/>
            <person name="Land M."/>
            <person name="Hauser L."/>
            <person name="Chang Y.J."/>
            <person name="Jeffries C.D."/>
            <person name="Bristow J."/>
            <person name="Eisen J.A."/>
            <person name="Markowitz V."/>
            <person name="Hugenholtz P."/>
            <person name="Kyrpides N.C."/>
            <person name="Klenk H.P."/>
        </authorList>
    </citation>
    <scope>NUCLEOTIDE SEQUENCE [LARGE SCALE GENOMIC DNA]</scope>
    <source>
        <strain evidence="3">DSM 44728 / CIP 108903 / NRRL B-16338 / NBRC 102104 / LLR-40K-21</strain>
    </source>
</reference>
<gene>
    <name evidence="2" type="ordered locus">Snas_0556</name>
</gene>
<dbReference type="EMBL" id="CP001778">
    <property type="protein sequence ID" value="ADD40270.1"/>
    <property type="molecule type" value="Genomic_DNA"/>
</dbReference>
<dbReference type="STRING" id="446470.Snas_0556"/>
<keyword evidence="2" id="KW-0830">Ubiquinone</keyword>
<dbReference type="PIRSF" id="PIRSF021700">
    <property type="entry name" value="3_dmu_93_MTrfase"/>
    <property type="match status" value="1"/>
</dbReference>